<proteinExistence type="predicted"/>
<evidence type="ECO:0000313" key="2">
    <source>
        <dbReference type="Proteomes" id="UP000639338"/>
    </source>
</evidence>
<sequence>MYFHEKEELLYVVVDEEANQDQIRDAPTNVTPVLVIKGKSIYDDKAEFFVVIEKNVLRVANILNGVLLTLLSYYIFNLEYPVGLENTLEFIQRLFLAINCTINNKESRKKADCQLNISVSYTHIHIETLTQSTTPTQSIVC</sequence>
<dbReference type="EMBL" id="JACMRX010000005">
    <property type="protein sequence ID" value="KAF7990089.1"/>
    <property type="molecule type" value="Genomic_DNA"/>
</dbReference>
<dbReference type="PANTHER" id="PTHR31025:SF22">
    <property type="entry name" value="IP13529P"/>
    <property type="match status" value="1"/>
</dbReference>
<dbReference type="OrthoDB" id="7700249at2759"/>
<gene>
    <name evidence="1" type="ORF">HCN44_009078</name>
</gene>
<evidence type="ECO:0000313" key="1">
    <source>
        <dbReference type="EMBL" id="KAF7990089.1"/>
    </source>
</evidence>
<dbReference type="PANTHER" id="PTHR31025">
    <property type="entry name" value="SI:CH211-196P9.1-RELATED"/>
    <property type="match status" value="1"/>
</dbReference>
<protein>
    <submittedName>
        <fullName evidence="1">Uncharacterized protein</fullName>
    </submittedName>
</protein>
<name>A0A835CMS4_APHGI</name>
<dbReference type="Proteomes" id="UP000639338">
    <property type="component" value="Unassembled WGS sequence"/>
</dbReference>
<reference evidence="1 2" key="1">
    <citation type="submission" date="2020-08" db="EMBL/GenBank/DDBJ databases">
        <title>Aphidius gifuensis genome sequencing and assembly.</title>
        <authorList>
            <person name="Du Z."/>
        </authorList>
    </citation>
    <scope>NUCLEOTIDE SEQUENCE [LARGE SCALE GENOMIC DNA]</scope>
    <source>
        <strain evidence="1">YNYX2018</strain>
        <tissue evidence="1">Adults</tissue>
    </source>
</reference>
<organism evidence="1 2">
    <name type="scientific">Aphidius gifuensis</name>
    <name type="common">Parasitoid wasp</name>
    <dbReference type="NCBI Taxonomy" id="684658"/>
    <lineage>
        <taxon>Eukaryota</taxon>
        <taxon>Metazoa</taxon>
        <taxon>Ecdysozoa</taxon>
        <taxon>Arthropoda</taxon>
        <taxon>Hexapoda</taxon>
        <taxon>Insecta</taxon>
        <taxon>Pterygota</taxon>
        <taxon>Neoptera</taxon>
        <taxon>Endopterygota</taxon>
        <taxon>Hymenoptera</taxon>
        <taxon>Apocrita</taxon>
        <taxon>Ichneumonoidea</taxon>
        <taxon>Braconidae</taxon>
        <taxon>Aphidiinae</taxon>
        <taxon>Aphidius</taxon>
    </lineage>
</organism>
<accession>A0A835CMS4</accession>
<comment type="caution">
    <text evidence="1">The sequence shown here is derived from an EMBL/GenBank/DDBJ whole genome shotgun (WGS) entry which is preliminary data.</text>
</comment>
<keyword evidence="2" id="KW-1185">Reference proteome</keyword>
<dbReference type="AlphaFoldDB" id="A0A835CMS4"/>